<sequence length="70" mass="8296">MPLSTSIGNGLEYQIEMYSIRTNLKVPAQYLHQMEAHLNLMLVLLHEMPKHVHEYEDEKAKPPEMHQHHH</sequence>
<evidence type="ECO:0000313" key="2">
    <source>
        <dbReference type="Proteomes" id="UP000479710"/>
    </source>
</evidence>
<comment type="caution">
    <text evidence="1">The sequence shown here is derived from an EMBL/GenBank/DDBJ whole genome shotgun (WGS) entry which is preliminary data.</text>
</comment>
<gene>
    <name evidence="1" type="ORF">E2562_036390</name>
</gene>
<keyword evidence="2" id="KW-1185">Reference proteome</keyword>
<reference evidence="1 2" key="1">
    <citation type="submission" date="2019-11" db="EMBL/GenBank/DDBJ databases">
        <title>Whole genome sequence of Oryza granulata.</title>
        <authorList>
            <person name="Li W."/>
        </authorList>
    </citation>
    <scope>NUCLEOTIDE SEQUENCE [LARGE SCALE GENOMIC DNA]</scope>
    <source>
        <strain evidence="2">cv. Menghai</strain>
        <tissue evidence="1">Leaf</tissue>
    </source>
</reference>
<evidence type="ECO:0000313" key="1">
    <source>
        <dbReference type="EMBL" id="KAF0930884.1"/>
    </source>
</evidence>
<accession>A0A6G1F1X2</accession>
<dbReference type="Proteomes" id="UP000479710">
    <property type="component" value="Unassembled WGS sequence"/>
</dbReference>
<name>A0A6G1F1X2_9ORYZ</name>
<proteinExistence type="predicted"/>
<organism evidence="1 2">
    <name type="scientific">Oryza meyeriana var. granulata</name>
    <dbReference type="NCBI Taxonomy" id="110450"/>
    <lineage>
        <taxon>Eukaryota</taxon>
        <taxon>Viridiplantae</taxon>
        <taxon>Streptophyta</taxon>
        <taxon>Embryophyta</taxon>
        <taxon>Tracheophyta</taxon>
        <taxon>Spermatophyta</taxon>
        <taxon>Magnoliopsida</taxon>
        <taxon>Liliopsida</taxon>
        <taxon>Poales</taxon>
        <taxon>Poaceae</taxon>
        <taxon>BOP clade</taxon>
        <taxon>Oryzoideae</taxon>
        <taxon>Oryzeae</taxon>
        <taxon>Oryzinae</taxon>
        <taxon>Oryza</taxon>
        <taxon>Oryza meyeriana</taxon>
    </lineage>
</organism>
<protein>
    <submittedName>
        <fullName evidence="1">Uncharacterized protein</fullName>
    </submittedName>
</protein>
<dbReference type="AlphaFoldDB" id="A0A6G1F1X2"/>
<dbReference type="EMBL" id="SPHZ02000002">
    <property type="protein sequence ID" value="KAF0930884.1"/>
    <property type="molecule type" value="Genomic_DNA"/>
</dbReference>